<protein>
    <submittedName>
        <fullName evidence="1">Uncharacterized protein</fullName>
    </submittedName>
</protein>
<proteinExistence type="predicted"/>
<evidence type="ECO:0000313" key="1">
    <source>
        <dbReference type="EMBL" id="PBK65371.1"/>
    </source>
</evidence>
<name>A0A2H3B3D0_9AGAR</name>
<gene>
    <name evidence="1" type="ORF">ARMSODRAFT_442595</name>
</gene>
<evidence type="ECO:0000313" key="2">
    <source>
        <dbReference type="Proteomes" id="UP000218334"/>
    </source>
</evidence>
<accession>A0A2H3B3D0</accession>
<sequence length="93" mass="10537">MYLGFATELGAEQFMKMFQFKAGKMGVEMELLAGDHTVHPSLITALGLGASRSLAFTLNQEQYNVVRRKDCGKLFSRKRRVFSKPSVQLIRRP</sequence>
<dbReference type="AlphaFoldDB" id="A0A2H3B3D0"/>
<dbReference type="EMBL" id="KZ293446">
    <property type="protein sequence ID" value="PBK65371.1"/>
    <property type="molecule type" value="Genomic_DNA"/>
</dbReference>
<keyword evidence="2" id="KW-1185">Reference proteome</keyword>
<organism evidence="1 2">
    <name type="scientific">Armillaria solidipes</name>
    <dbReference type="NCBI Taxonomy" id="1076256"/>
    <lineage>
        <taxon>Eukaryota</taxon>
        <taxon>Fungi</taxon>
        <taxon>Dikarya</taxon>
        <taxon>Basidiomycota</taxon>
        <taxon>Agaricomycotina</taxon>
        <taxon>Agaricomycetes</taxon>
        <taxon>Agaricomycetidae</taxon>
        <taxon>Agaricales</taxon>
        <taxon>Marasmiineae</taxon>
        <taxon>Physalacriaceae</taxon>
        <taxon>Armillaria</taxon>
    </lineage>
</organism>
<reference evidence="2" key="1">
    <citation type="journal article" date="2017" name="Nat. Ecol. Evol.">
        <title>Genome expansion and lineage-specific genetic innovations in the forest pathogenic fungi Armillaria.</title>
        <authorList>
            <person name="Sipos G."/>
            <person name="Prasanna A.N."/>
            <person name="Walter M.C."/>
            <person name="O'Connor E."/>
            <person name="Balint B."/>
            <person name="Krizsan K."/>
            <person name="Kiss B."/>
            <person name="Hess J."/>
            <person name="Varga T."/>
            <person name="Slot J."/>
            <person name="Riley R."/>
            <person name="Boka B."/>
            <person name="Rigling D."/>
            <person name="Barry K."/>
            <person name="Lee J."/>
            <person name="Mihaltcheva S."/>
            <person name="LaButti K."/>
            <person name="Lipzen A."/>
            <person name="Waldron R."/>
            <person name="Moloney N.M."/>
            <person name="Sperisen C."/>
            <person name="Kredics L."/>
            <person name="Vagvoelgyi C."/>
            <person name="Patrignani A."/>
            <person name="Fitzpatrick D."/>
            <person name="Nagy I."/>
            <person name="Doyle S."/>
            <person name="Anderson J.B."/>
            <person name="Grigoriev I.V."/>
            <person name="Gueldener U."/>
            <person name="Muensterkoetter M."/>
            <person name="Nagy L.G."/>
        </authorList>
    </citation>
    <scope>NUCLEOTIDE SEQUENCE [LARGE SCALE GENOMIC DNA]</scope>
    <source>
        <strain evidence="2">28-4</strain>
    </source>
</reference>
<dbReference type="Proteomes" id="UP000218334">
    <property type="component" value="Unassembled WGS sequence"/>
</dbReference>